<comment type="subcellular location">
    <subcellularLocation>
        <location evidence="1">Cell inner membrane</location>
        <topology evidence="1">Multi-pass membrane protein</topology>
    </subcellularLocation>
</comment>
<keyword evidence="1" id="KW-0443">Lipid metabolism</keyword>
<dbReference type="InterPro" id="IPR007686">
    <property type="entry name" value="YutG/PgpA"/>
</dbReference>
<evidence type="ECO:0000313" key="5">
    <source>
        <dbReference type="Proteomes" id="UP000887222"/>
    </source>
</evidence>
<feature type="transmembrane region" description="Helical" evidence="2">
    <location>
        <begin position="62"/>
        <end position="84"/>
    </location>
</feature>
<comment type="pathway">
    <text evidence="1">Phospholipid metabolism; phosphatidylglycerol biosynthesis; phosphatidylglycerol from CDP-diacylglycerol: step 2/2.</text>
</comment>
<keyword evidence="2" id="KW-1133">Transmembrane helix</keyword>
<name>A0ABQ4Q4M5_9BURK</name>
<comment type="cofactor">
    <cofactor evidence="1">
        <name>Mg(2+)</name>
        <dbReference type="ChEBI" id="CHEBI:18420"/>
    </cofactor>
</comment>
<dbReference type="SUPFAM" id="SSF101307">
    <property type="entry name" value="YutG-like"/>
    <property type="match status" value="1"/>
</dbReference>
<evidence type="ECO:0000313" key="4">
    <source>
        <dbReference type="EMBL" id="GIZ51966.1"/>
    </source>
</evidence>
<dbReference type="CDD" id="cd06971">
    <property type="entry name" value="PgpA"/>
    <property type="match status" value="1"/>
</dbReference>
<keyword evidence="1" id="KW-0479">Metal-binding</keyword>
<gene>
    <name evidence="4" type="ORF">NCCP691_19800</name>
</gene>
<feature type="domain" description="YutG/PgpA" evidence="3">
    <location>
        <begin position="27"/>
        <end position="168"/>
    </location>
</feature>
<evidence type="ECO:0000256" key="1">
    <source>
        <dbReference type="PIRNR" id="PIRNR006162"/>
    </source>
</evidence>
<evidence type="ECO:0000259" key="3">
    <source>
        <dbReference type="Pfam" id="PF04608"/>
    </source>
</evidence>
<protein>
    <recommendedName>
        <fullName evidence="1">Phosphatidylglycerophosphatase A</fullName>
        <ecNumber evidence="1">3.1.3.27</ecNumber>
    </recommendedName>
    <alternativeName>
        <fullName evidence="1">Phosphatidylglycerolphosphate phosphatase A</fullName>
    </alternativeName>
</protein>
<feature type="transmembrane region" description="Helical" evidence="2">
    <location>
        <begin position="26"/>
        <end position="50"/>
    </location>
</feature>
<comment type="function">
    <text evidence="1">Lipid phosphatase which dephosphorylates phosphatidylglycerophosphate (PGP) to phosphatidylglycerol (PG).</text>
</comment>
<dbReference type="InterPro" id="IPR026037">
    <property type="entry name" value="PgpA"/>
</dbReference>
<keyword evidence="1 2" id="KW-0472">Membrane</keyword>
<keyword evidence="1" id="KW-0460">Magnesium</keyword>
<keyword evidence="1" id="KW-0378">Hydrolase</keyword>
<dbReference type="PIRSF" id="PIRSF006162">
    <property type="entry name" value="PgpA"/>
    <property type="match status" value="1"/>
</dbReference>
<keyword evidence="1" id="KW-0442">Lipid degradation</keyword>
<comment type="catalytic activity">
    <reaction evidence="1">
        <text>a 1,2-diacyl-sn-glycero-3-phospho-(1'-sn-glycero-3'-phosphate) + H2O = a 1,2-diacyl-sn-glycero-3-phospho-(1'-sn-glycerol) + phosphate</text>
        <dbReference type="Rhea" id="RHEA:33751"/>
        <dbReference type="ChEBI" id="CHEBI:15377"/>
        <dbReference type="ChEBI" id="CHEBI:43474"/>
        <dbReference type="ChEBI" id="CHEBI:60110"/>
        <dbReference type="ChEBI" id="CHEBI:64716"/>
        <dbReference type="EC" id="3.1.3.27"/>
    </reaction>
</comment>
<dbReference type="PANTHER" id="PTHR36305:SF1">
    <property type="entry name" value="PHOSPHATIDYLGLYCEROPHOSPHATASE A"/>
    <property type="match status" value="1"/>
</dbReference>
<accession>A0ABQ4Q4M5</accession>
<evidence type="ECO:0000256" key="2">
    <source>
        <dbReference type="SAM" id="Phobius"/>
    </source>
</evidence>
<dbReference type="Proteomes" id="UP000887222">
    <property type="component" value="Unassembled WGS sequence"/>
</dbReference>
<keyword evidence="1" id="KW-1208">Phospholipid metabolism</keyword>
<reference evidence="4 5" key="1">
    <citation type="journal article" date="2022" name="Int. J. Syst. Evol. Microbiol.">
        <title>Noviherbaspirillum aridicola sp. nov., isolated from an arid soil in Pakistan.</title>
        <authorList>
            <person name="Khan I.U."/>
            <person name="Saqib M."/>
            <person name="Amin A."/>
            <person name="Hussain F."/>
            <person name="Li L."/>
            <person name="Liu Y.H."/>
            <person name="Fang B.Z."/>
            <person name="Ahmed I."/>
            <person name="Li W.J."/>
        </authorList>
    </citation>
    <scope>NUCLEOTIDE SEQUENCE [LARGE SCALE GENOMIC DNA]</scope>
    <source>
        <strain evidence="4 5">NCCP-691</strain>
    </source>
</reference>
<organism evidence="4 5">
    <name type="scientific">Noviherbaspirillum aridicola</name>
    <dbReference type="NCBI Taxonomy" id="2849687"/>
    <lineage>
        <taxon>Bacteria</taxon>
        <taxon>Pseudomonadati</taxon>
        <taxon>Pseudomonadota</taxon>
        <taxon>Betaproteobacteria</taxon>
        <taxon>Burkholderiales</taxon>
        <taxon>Oxalobacteraceae</taxon>
        <taxon>Noviherbaspirillum</taxon>
    </lineage>
</organism>
<keyword evidence="1 2" id="KW-0812">Transmembrane</keyword>
<feature type="transmembrane region" description="Helical" evidence="2">
    <location>
        <begin position="104"/>
        <end position="128"/>
    </location>
</feature>
<dbReference type="RefSeq" id="WP_238482391.1">
    <property type="nucleotide sequence ID" value="NZ_BPMK01000008.1"/>
</dbReference>
<dbReference type="EC" id="3.1.3.27" evidence="1"/>
<sequence length="173" mass="18963">MTPVDTGHAGAIKPDARFMLSDPAHLIAQGFGSGLSPVMPGTFGTLFAWLSFHALSVRWPAVFTPGAWALLIVGGFIAGIWACGRTARNMGVDDHGSMVWDEVIGFWLVLLFVTPGDFATQFWAFVWFRVFDMIKPPPIRQIDRHVGGGLGVMWDDIAAAFYTLLLIAVWRAI</sequence>
<proteinExistence type="predicted"/>
<keyword evidence="1" id="KW-0595">Phospholipid degradation</keyword>
<dbReference type="PANTHER" id="PTHR36305">
    <property type="entry name" value="PHOSPHATIDYLGLYCEROPHOSPHATASE A"/>
    <property type="match status" value="1"/>
</dbReference>
<keyword evidence="5" id="KW-1185">Reference proteome</keyword>
<keyword evidence="1" id="KW-1003">Cell membrane</keyword>
<dbReference type="Pfam" id="PF04608">
    <property type="entry name" value="PgpA"/>
    <property type="match status" value="1"/>
</dbReference>
<dbReference type="InterPro" id="IPR036681">
    <property type="entry name" value="PgpA-like_sf"/>
</dbReference>
<dbReference type="EMBL" id="BPMK01000008">
    <property type="protein sequence ID" value="GIZ51966.1"/>
    <property type="molecule type" value="Genomic_DNA"/>
</dbReference>
<keyword evidence="1" id="KW-0997">Cell inner membrane</keyword>
<feature type="transmembrane region" description="Helical" evidence="2">
    <location>
        <begin position="149"/>
        <end position="170"/>
    </location>
</feature>
<comment type="caution">
    <text evidence="4">The sequence shown here is derived from an EMBL/GenBank/DDBJ whole genome shotgun (WGS) entry which is preliminary data.</text>
</comment>